<accession>A0A7X0SJX0</accession>
<evidence type="ECO:0000256" key="10">
    <source>
        <dbReference type="RuleBase" id="RU003880"/>
    </source>
</evidence>
<comment type="subunit">
    <text evidence="2 10">Homodimer.</text>
</comment>
<evidence type="ECO:0000259" key="12">
    <source>
        <dbReference type="Pfam" id="PF07992"/>
    </source>
</evidence>
<dbReference type="RefSeq" id="WP_185128997.1">
    <property type="nucleotide sequence ID" value="NZ_JACJVO010000011.1"/>
</dbReference>
<comment type="similarity">
    <text evidence="1 10">Belongs to the class-II pyridine nucleotide-disulfide oxidoreductase family.</text>
</comment>
<evidence type="ECO:0000256" key="11">
    <source>
        <dbReference type="RuleBase" id="RU003881"/>
    </source>
</evidence>
<evidence type="ECO:0000256" key="7">
    <source>
        <dbReference type="ARBA" id="ARBA00023157"/>
    </source>
</evidence>
<organism evidence="13 14">
    <name type="scientific">Cohnella zeiphila</name>
    <dbReference type="NCBI Taxonomy" id="2761120"/>
    <lineage>
        <taxon>Bacteria</taxon>
        <taxon>Bacillati</taxon>
        <taxon>Bacillota</taxon>
        <taxon>Bacilli</taxon>
        <taxon>Bacillales</taxon>
        <taxon>Paenibacillaceae</taxon>
        <taxon>Cohnella</taxon>
    </lineage>
</organism>
<dbReference type="PRINTS" id="PR00368">
    <property type="entry name" value="FADPNR"/>
</dbReference>
<dbReference type="Pfam" id="PF07992">
    <property type="entry name" value="Pyr_redox_2"/>
    <property type="match status" value="1"/>
</dbReference>
<evidence type="ECO:0000256" key="4">
    <source>
        <dbReference type="ARBA" id="ARBA00022630"/>
    </source>
</evidence>
<evidence type="ECO:0000256" key="2">
    <source>
        <dbReference type="ARBA" id="ARBA00011738"/>
    </source>
</evidence>
<dbReference type="Proteomes" id="UP000564644">
    <property type="component" value="Unassembled WGS sequence"/>
</dbReference>
<comment type="cofactor">
    <cofactor evidence="11">
        <name>FAD</name>
        <dbReference type="ChEBI" id="CHEBI:57692"/>
    </cofactor>
    <text evidence="11">Binds 1 FAD per subunit.</text>
</comment>
<keyword evidence="5 10" id="KW-0274">FAD</keyword>
<evidence type="ECO:0000256" key="1">
    <source>
        <dbReference type="ARBA" id="ARBA00009333"/>
    </source>
</evidence>
<protein>
    <recommendedName>
        <fullName evidence="3 10">Thioredoxin reductase</fullName>
        <ecNumber evidence="10">1.8.1.9</ecNumber>
    </recommendedName>
</protein>
<keyword evidence="7" id="KW-1015">Disulfide bond</keyword>
<gene>
    <name evidence="13" type="primary">trxB</name>
    <name evidence="13" type="ORF">H7C18_10420</name>
</gene>
<dbReference type="InterPro" id="IPR050097">
    <property type="entry name" value="Ferredoxin-NADP_redctase_2"/>
</dbReference>
<dbReference type="InterPro" id="IPR023753">
    <property type="entry name" value="FAD/NAD-binding_dom"/>
</dbReference>
<dbReference type="PROSITE" id="PS00573">
    <property type="entry name" value="PYRIDINE_REDOX_2"/>
    <property type="match status" value="1"/>
</dbReference>
<dbReference type="EMBL" id="JACJVO010000011">
    <property type="protein sequence ID" value="MBB6731322.1"/>
    <property type="molecule type" value="Genomic_DNA"/>
</dbReference>
<dbReference type="SUPFAM" id="SSF51905">
    <property type="entry name" value="FAD/NAD(P)-binding domain"/>
    <property type="match status" value="1"/>
</dbReference>
<keyword evidence="6 10" id="KW-0560">Oxidoreductase</keyword>
<keyword evidence="14" id="KW-1185">Reference proteome</keyword>
<feature type="domain" description="FAD/NAD(P)-binding" evidence="12">
    <location>
        <begin position="2"/>
        <end position="292"/>
    </location>
</feature>
<dbReference type="PRINTS" id="PR00469">
    <property type="entry name" value="PNDRDTASEII"/>
</dbReference>
<dbReference type="AlphaFoldDB" id="A0A7X0SJX0"/>
<dbReference type="InterPro" id="IPR005982">
    <property type="entry name" value="Thioredox_Rdtase"/>
</dbReference>
<comment type="caution">
    <text evidence="13">The sequence shown here is derived from an EMBL/GenBank/DDBJ whole genome shotgun (WGS) entry which is preliminary data.</text>
</comment>
<keyword evidence="4 10" id="KW-0285">Flavoprotein</keyword>
<evidence type="ECO:0000313" key="14">
    <source>
        <dbReference type="Proteomes" id="UP000564644"/>
    </source>
</evidence>
<dbReference type="GO" id="GO:0019430">
    <property type="term" value="P:removal of superoxide radicals"/>
    <property type="evidence" value="ECO:0007669"/>
    <property type="project" value="UniProtKB-UniRule"/>
</dbReference>
<dbReference type="GO" id="GO:0005737">
    <property type="term" value="C:cytoplasm"/>
    <property type="evidence" value="ECO:0007669"/>
    <property type="project" value="InterPro"/>
</dbReference>
<dbReference type="GO" id="GO:0004791">
    <property type="term" value="F:thioredoxin-disulfide reductase (NADPH) activity"/>
    <property type="evidence" value="ECO:0007669"/>
    <property type="project" value="UniProtKB-UniRule"/>
</dbReference>
<reference evidence="13 14" key="1">
    <citation type="submission" date="2020-08" db="EMBL/GenBank/DDBJ databases">
        <title>Cohnella phylogeny.</title>
        <authorList>
            <person name="Dunlap C."/>
        </authorList>
    </citation>
    <scope>NUCLEOTIDE SEQUENCE [LARGE SCALE GENOMIC DNA]</scope>
    <source>
        <strain evidence="13 14">CBP 2801</strain>
    </source>
</reference>
<evidence type="ECO:0000256" key="3">
    <source>
        <dbReference type="ARBA" id="ARBA00018719"/>
    </source>
</evidence>
<keyword evidence="11" id="KW-0521">NADP</keyword>
<dbReference type="EC" id="1.8.1.9" evidence="10"/>
<comment type="catalytic activity">
    <reaction evidence="9 10">
        <text>[thioredoxin]-dithiol + NADP(+) = [thioredoxin]-disulfide + NADPH + H(+)</text>
        <dbReference type="Rhea" id="RHEA:20345"/>
        <dbReference type="Rhea" id="RHEA-COMP:10698"/>
        <dbReference type="Rhea" id="RHEA-COMP:10700"/>
        <dbReference type="ChEBI" id="CHEBI:15378"/>
        <dbReference type="ChEBI" id="CHEBI:29950"/>
        <dbReference type="ChEBI" id="CHEBI:50058"/>
        <dbReference type="ChEBI" id="CHEBI:57783"/>
        <dbReference type="ChEBI" id="CHEBI:58349"/>
        <dbReference type="EC" id="1.8.1.9"/>
    </reaction>
</comment>
<dbReference type="InterPro" id="IPR008255">
    <property type="entry name" value="Pyr_nucl-diS_OxRdtase_2_AS"/>
</dbReference>
<evidence type="ECO:0000256" key="5">
    <source>
        <dbReference type="ARBA" id="ARBA00022827"/>
    </source>
</evidence>
<name>A0A7X0SJX0_9BACL</name>
<evidence type="ECO:0000256" key="8">
    <source>
        <dbReference type="ARBA" id="ARBA00023284"/>
    </source>
</evidence>
<proteinExistence type="inferred from homology"/>
<evidence type="ECO:0000313" key="13">
    <source>
        <dbReference type="EMBL" id="MBB6731322.1"/>
    </source>
</evidence>
<keyword evidence="8 10" id="KW-0676">Redox-active center</keyword>
<dbReference type="PANTHER" id="PTHR48105">
    <property type="entry name" value="THIOREDOXIN REDUCTASE 1-RELATED-RELATED"/>
    <property type="match status" value="1"/>
</dbReference>
<dbReference type="InterPro" id="IPR036188">
    <property type="entry name" value="FAD/NAD-bd_sf"/>
</dbReference>
<dbReference type="Gene3D" id="3.50.50.60">
    <property type="entry name" value="FAD/NAD(P)-binding domain"/>
    <property type="match status" value="2"/>
</dbReference>
<sequence>MYKTIIVGTGPAGLTAAIYLARANLNPLVIEGPEPGGQLTTTTEVENFPGFPDGIMGPELMDNMRKQAEKFGAEFRTGWVNRVDLSKRPFTLSVEGMGELQAESLIISTGASAKYLGIPGERDNVGRGVSTCATCDGFFFRGKKIIVVGGGDSAMEEANFLTRFASEVVLVNRREELRASKIMQERARANGKISWSLNRTPLEVVASDAGVQGLKVLNNETGKEELIEAQGVFVAIGHTPNTKFLDGQLTTDDHGYLLVTPGTTETNIPGVFACGDVQDSRYRQAISAAGTGCMAALDTERFLEAAEAAAPVPIA</sequence>
<evidence type="ECO:0000256" key="9">
    <source>
        <dbReference type="ARBA" id="ARBA00048132"/>
    </source>
</evidence>
<evidence type="ECO:0000256" key="6">
    <source>
        <dbReference type="ARBA" id="ARBA00023002"/>
    </source>
</evidence>
<dbReference type="NCBIfam" id="TIGR01292">
    <property type="entry name" value="TRX_reduct"/>
    <property type="match status" value="1"/>
</dbReference>